<evidence type="ECO:0000256" key="2">
    <source>
        <dbReference type="ARBA" id="ARBA00047778"/>
    </source>
</evidence>
<comment type="catalytic activity">
    <reaction evidence="2">
        <text>urea + 2 H2O + H(+) = hydrogencarbonate + 2 NH4(+)</text>
        <dbReference type="Rhea" id="RHEA:20557"/>
        <dbReference type="ChEBI" id="CHEBI:15377"/>
        <dbReference type="ChEBI" id="CHEBI:15378"/>
        <dbReference type="ChEBI" id="CHEBI:16199"/>
        <dbReference type="ChEBI" id="CHEBI:17544"/>
        <dbReference type="ChEBI" id="CHEBI:28938"/>
        <dbReference type="EC" id="3.5.1.5"/>
    </reaction>
</comment>
<dbReference type="RefSeq" id="WP_211482282.1">
    <property type="nucleotide sequence ID" value="NZ_CP018863.1"/>
</dbReference>
<dbReference type="GO" id="GO:0035550">
    <property type="term" value="C:urease complex"/>
    <property type="evidence" value="ECO:0007669"/>
    <property type="project" value="InterPro"/>
</dbReference>
<reference evidence="4 5" key="1">
    <citation type="submission" date="2016-10" db="EMBL/GenBank/DDBJ databases">
        <authorList>
            <person name="de Groot N.N."/>
        </authorList>
    </citation>
    <scope>NUCLEOTIDE SEQUENCE [LARGE SCALE GENOMIC DNA]</scope>
    <source>
        <strain evidence="4 5">DSM 20117</strain>
    </source>
</reference>
<keyword evidence="1" id="KW-0378">Hydrolase</keyword>
<dbReference type="CDD" id="cd00407">
    <property type="entry name" value="Urease_beta"/>
    <property type="match status" value="1"/>
</dbReference>
<dbReference type="NCBIfam" id="TIGR00192">
    <property type="entry name" value="urease_beta"/>
    <property type="match status" value="1"/>
</dbReference>
<dbReference type="EMBL" id="FNKH01000002">
    <property type="protein sequence ID" value="SDQ45437.1"/>
    <property type="molecule type" value="Genomic_DNA"/>
</dbReference>
<evidence type="ECO:0000256" key="1">
    <source>
        <dbReference type="ARBA" id="ARBA00022801"/>
    </source>
</evidence>
<accession>A0A1H1B0J5</accession>
<name>A0A1H1B0J5_9MICC</name>
<proteinExistence type="predicted"/>
<dbReference type="Pfam" id="PF00699">
    <property type="entry name" value="Urease_beta"/>
    <property type="match status" value="1"/>
</dbReference>
<dbReference type="PANTHER" id="PTHR33569">
    <property type="entry name" value="UREASE"/>
    <property type="match status" value="1"/>
</dbReference>
<gene>
    <name evidence="4" type="ORF">SAMN04489742_1178</name>
</gene>
<evidence type="ECO:0000313" key="5">
    <source>
        <dbReference type="Proteomes" id="UP000181917"/>
    </source>
</evidence>
<dbReference type="PANTHER" id="PTHR33569:SF1">
    <property type="entry name" value="UREASE"/>
    <property type="match status" value="1"/>
</dbReference>
<feature type="region of interest" description="Disordered" evidence="3">
    <location>
        <begin position="1"/>
        <end position="74"/>
    </location>
</feature>
<sequence>MRITENPFSNPALTSRETDDNYSHPSDNPGYDTDVVYNHKTRHPSSGASGTSQPRRPGTSERQSPTRQSSQKVVAYEPIIPGEVLYGDEPVQINAGAEVTVLRVENTADRPVQVGSHYHFAEVNSGLQFDRDAAWGKRLNVLSGGSMRFEPGAAEEVELIPIRGARIVLGLRGLCKGNLDG</sequence>
<dbReference type="GO" id="GO:0009039">
    <property type="term" value="F:urease activity"/>
    <property type="evidence" value="ECO:0007669"/>
    <property type="project" value="UniProtKB-EC"/>
</dbReference>
<dbReference type="SUPFAM" id="SSF51278">
    <property type="entry name" value="Urease, beta-subunit"/>
    <property type="match status" value="1"/>
</dbReference>
<protein>
    <submittedName>
        <fullName evidence="4">Urease subunit beta</fullName>
    </submittedName>
</protein>
<dbReference type="InterPro" id="IPR036461">
    <property type="entry name" value="Urease_betasu_sf"/>
</dbReference>
<evidence type="ECO:0000256" key="3">
    <source>
        <dbReference type="SAM" id="MobiDB-lite"/>
    </source>
</evidence>
<feature type="compositionally biased region" description="Polar residues" evidence="3">
    <location>
        <begin position="1"/>
        <end position="15"/>
    </location>
</feature>
<keyword evidence="5" id="KW-1185">Reference proteome</keyword>
<organism evidence="4 5">
    <name type="scientific">Crystallibacter crystallopoietes</name>
    <dbReference type="NCBI Taxonomy" id="37928"/>
    <lineage>
        <taxon>Bacteria</taxon>
        <taxon>Bacillati</taxon>
        <taxon>Actinomycetota</taxon>
        <taxon>Actinomycetes</taxon>
        <taxon>Micrococcales</taxon>
        <taxon>Micrococcaceae</taxon>
        <taxon>Crystallibacter</taxon>
    </lineage>
</organism>
<dbReference type="STRING" id="37928.SAMN04489742_1178"/>
<dbReference type="GO" id="GO:0043419">
    <property type="term" value="P:urea catabolic process"/>
    <property type="evidence" value="ECO:0007669"/>
    <property type="project" value="InterPro"/>
</dbReference>
<dbReference type="InterPro" id="IPR050069">
    <property type="entry name" value="Urease_subunit"/>
</dbReference>
<dbReference type="Proteomes" id="UP000181917">
    <property type="component" value="Unassembled WGS sequence"/>
</dbReference>
<dbReference type="Gene3D" id="2.10.150.10">
    <property type="entry name" value="Urease, beta subunit"/>
    <property type="match status" value="1"/>
</dbReference>
<evidence type="ECO:0000313" key="4">
    <source>
        <dbReference type="EMBL" id="SDQ45437.1"/>
    </source>
</evidence>
<dbReference type="NCBIfam" id="NF009682">
    <property type="entry name" value="PRK13203.1"/>
    <property type="match status" value="1"/>
</dbReference>
<feature type="compositionally biased region" description="Polar residues" evidence="3">
    <location>
        <begin position="44"/>
        <end position="72"/>
    </location>
</feature>
<dbReference type="AlphaFoldDB" id="A0A1H1B0J5"/>
<dbReference type="InterPro" id="IPR002019">
    <property type="entry name" value="Urease_beta-like"/>
</dbReference>